<feature type="transmembrane region" description="Helical" evidence="8">
    <location>
        <begin position="376"/>
        <end position="395"/>
    </location>
</feature>
<comment type="caution">
    <text evidence="10">The sequence shown here is derived from an EMBL/GenBank/DDBJ whole genome shotgun (WGS) entry which is preliminary data.</text>
</comment>
<keyword evidence="4 8" id="KW-0812">Transmembrane</keyword>
<dbReference type="EMBL" id="BNAT01000010">
    <property type="protein sequence ID" value="GHH88597.1"/>
    <property type="molecule type" value="Genomic_DNA"/>
</dbReference>
<dbReference type="Pfam" id="PF07690">
    <property type="entry name" value="MFS_1"/>
    <property type="match status" value="2"/>
</dbReference>
<dbReference type="Gene3D" id="1.20.1250.20">
    <property type="entry name" value="MFS general substrate transporter like domains"/>
    <property type="match status" value="2"/>
</dbReference>
<feature type="region of interest" description="Disordered" evidence="7">
    <location>
        <begin position="277"/>
        <end position="300"/>
    </location>
</feature>
<evidence type="ECO:0000256" key="8">
    <source>
        <dbReference type="SAM" id="Phobius"/>
    </source>
</evidence>
<dbReference type="PANTHER" id="PTHR23517:SF3">
    <property type="entry name" value="INTEGRAL MEMBRANE TRANSPORT PROTEIN"/>
    <property type="match status" value="1"/>
</dbReference>
<comment type="subcellular location">
    <subcellularLocation>
        <location evidence="1">Cell membrane</location>
        <topology evidence="1">Multi-pass membrane protein</topology>
    </subcellularLocation>
</comment>
<feature type="transmembrane region" description="Helical" evidence="8">
    <location>
        <begin position="401"/>
        <end position="421"/>
    </location>
</feature>
<protein>
    <recommendedName>
        <fullName evidence="9">Major facilitator superfamily (MFS) profile domain-containing protein</fullName>
    </recommendedName>
</protein>
<feature type="transmembrane region" description="Helical" evidence="8">
    <location>
        <begin position="82"/>
        <end position="99"/>
    </location>
</feature>
<dbReference type="GO" id="GO:0022857">
    <property type="term" value="F:transmembrane transporter activity"/>
    <property type="evidence" value="ECO:0007669"/>
    <property type="project" value="InterPro"/>
</dbReference>
<evidence type="ECO:0000256" key="7">
    <source>
        <dbReference type="SAM" id="MobiDB-lite"/>
    </source>
</evidence>
<feature type="transmembrane region" description="Helical" evidence="8">
    <location>
        <begin position="105"/>
        <end position="125"/>
    </location>
</feature>
<accession>A0A919GPX6</accession>
<dbReference type="PANTHER" id="PTHR23517">
    <property type="entry name" value="RESISTANCE PROTEIN MDTM, PUTATIVE-RELATED-RELATED"/>
    <property type="match status" value="1"/>
</dbReference>
<dbReference type="InterPro" id="IPR036259">
    <property type="entry name" value="MFS_trans_sf"/>
</dbReference>
<dbReference type="PROSITE" id="PS50850">
    <property type="entry name" value="MFS"/>
    <property type="match status" value="1"/>
</dbReference>
<gene>
    <name evidence="10" type="ORF">GCM10017771_34600</name>
</gene>
<evidence type="ECO:0000256" key="4">
    <source>
        <dbReference type="ARBA" id="ARBA00022692"/>
    </source>
</evidence>
<feature type="transmembrane region" description="Helical" evidence="8">
    <location>
        <begin position="174"/>
        <end position="190"/>
    </location>
</feature>
<sequence>MRPVRLGLRENRAQFTLLVVVNVCVGGLVGLERTTVPLIGTDVFGLTSDLAVFSFIIAFGVTKALTNLAAGALTARFRRKRLLVAGWLVGVPVPFALAWAPSWGWIIAANVLLGLNQGLTWSMTVNMKIDLVGPARRGLATGLNEAAGYTAVGATALLTGYLATAYGLRPAPELIGVVFVTAGLALSLVVRDTAAHVALELARHTEPSPAGEGPRALLMDLRGVATPGTFPRSRLLPHSRLRSSGRGPHEREGPHHRTGHKPKYIQSIYGAFRPARREHAPDAAPSPTEIHQKGPGPAATFARTSWRDRSLRGACQAGLVNNLNDGLTWGVFPLLFTDHGLGLAAVGLIKGLYPILWGLGQIPTGHLADRVGRKPLVVHGMLVQAAGLVLAPALLDRPLLAGVLSAVFLGIGTAMVYPALIASVSDHAHPAWRANALGTYRFWRDLGYAAGALTAGVLADTLGLNATVIAAAALTTASGLLAARWMTERPVR</sequence>
<proteinExistence type="predicted"/>
<dbReference type="SUPFAM" id="SSF103473">
    <property type="entry name" value="MFS general substrate transporter"/>
    <property type="match status" value="2"/>
</dbReference>
<evidence type="ECO:0000256" key="3">
    <source>
        <dbReference type="ARBA" id="ARBA00022475"/>
    </source>
</evidence>
<dbReference type="AlphaFoldDB" id="A0A919GPX6"/>
<dbReference type="RefSeq" id="WP_229913851.1">
    <property type="nucleotide sequence ID" value="NZ_BNAT01000010.1"/>
</dbReference>
<evidence type="ECO:0000256" key="2">
    <source>
        <dbReference type="ARBA" id="ARBA00022448"/>
    </source>
</evidence>
<name>A0A919GPX6_9ACTN</name>
<feature type="domain" description="Major facilitator superfamily (MFS) profile" evidence="9">
    <location>
        <begin position="310"/>
        <end position="492"/>
    </location>
</feature>
<dbReference type="InterPro" id="IPR050171">
    <property type="entry name" value="MFS_Transporters"/>
</dbReference>
<keyword evidence="5 8" id="KW-1133">Transmembrane helix</keyword>
<keyword evidence="6 8" id="KW-0472">Membrane</keyword>
<keyword evidence="3" id="KW-1003">Cell membrane</keyword>
<evidence type="ECO:0000259" key="9">
    <source>
        <dbReference type="PROSITE" id="PS50850"/>
    </source>
</evidence>
<feature type="transmembrane region" description="Helical" evidence="8">
    <location>
        <begin position="51"/>
        <end position="70"/>
    </location>
</feature>
<dbReference type="InterPro" id="IPR020846">
    <property type="entry name" value="MFS_dom"/>
</dbReference>
<evidence type="ECO:0000313" key="10">
    <source>
        <dbReference type="EMBL" id="GHH88597.1"/>
    </source>
</evidence>
<feature type="transmembrane region" description="Helical" evidence="8">
    <location>
        <begin position="465"/>
        <end position="486"/>
    </location>
</feature>
<feature type="transmembrane region" description="Helical" evidence="8">
    <location>
        <begin position="146"/>
        <end position="168"/>
    </location>
</feature>
<dbReference type="GO" id="GO:0005886">
    <property type="term" value="C:plasma membrane"/>
    <property type="evidence" value="ECO:0007669"/>
    <property type="project" value="UniProtKB-SubCell"/>
</dbReference>
<dbReference type="Proteomes" id="UP000603227">
    <property type="component" value="Unassembled WGS sequence"/>
</dbReference>
<evidence type="ECO:0000313" key="11">
    <source>
        <dbReference type="Proteomes" id="UP000603227"/>
    </source>
</evidence>
<feature type="region of interest" description="Disordered" evidence="7">
    <location>
        <begin position="228"/>
        <end position="261"/>
    </location>
</feature>
<reference evidence="10" key="2">
    <citation type="submission" date="2020-09" db="EMBL/GenBank/DDBJ databases">
        <authorList>
            <person name="Sun Q."/>
            <person name="Zhou Y."/>
        </authorList>
    </citation>
    <scope>NUCLEOTIDE SEQUENCE</scope>
    <source>
        <strain evidence="10">CGMCC 4.7403</strain>
    </source>
</reference>
<feature type="transmembrane region" description="Helical" evidence="8">
    <location>
        <begin position="12"/>
        <end position="31"/>
    </location>
</feature>
<evidence type="ECO:0000256" key="6">
    <source>
        <dbReference type="ARBA" id="ARBA00023136"/>
    </source>
</evidence>
<evidence type="ECO:0000256" key="5">
    <source>
        <dbReference type="ARBA" id="ARBA00022989"/>
    </source>
</evidence>
<dbReference type="InterPro" id="IPR011701">
    <property type="entry name" value="MFS"/>
</dbReference>
<evidence type="ECO:0000256" key="1">
    <source>
        <dbReference type="ARBA" id="ARBA00004651"/>
    </source>
</evidence>
<keyword evidence="2" id="KW-0813">Transport</keyword>
<organism evidence="10 11">
    <name type="scientific">Streptomyces capitiformicae</name>
    <dbReference type="NCBI Taxonomy" id="2014920"/>
    <lineage>
        <taxon>Bacteria</taxon>
        <taxon>Bacillati</taxon>
        <taxon>Actinomycetota</taxon>
        <taxon>Actinomycetes</taxon>
        <taxon>Kitasatosporales</taxon>
        <taxon>Streptomycetaceae</taxon>
        <taxon>Streptomyces</taxon>
    </lineage>
</organism>
<reference evidence="10" key="1">
    <citation type="journal article" date="2014" name="Int. J. Syst. Evol. Microbiol.">
        <title>Complete genome sequence of Corynebacterium casei LMG S-19264T (=DSM 44701T), isolated from a smear-ripened cheese.</title>
        <authorList>
            <consortium name="US DOE Joint Genome Institute (JGI-PGF)"/>
            <person name="Walter F."/>
            <person name="Albersmeier A."/>
            <person name="Kalinowski J."/>
            <person name="Ruckert C."/>
        </authorList>
    </citation>
    <scope>NUCLEOTIDE SEQUENCE</scope>
    <source>
        <strain evidence="10">CGMCC 4.7403</strain>
    </source>
</reference>
<keyword evidence="11" id="KW-1185">Reference proteome</keyword>